<dbReference type="GO" id="GO:0005886">
    <property type="term" value="C:plasma membrane"/>
    <property type="evidence" value="ECO:0007669"/>
    <property type="project" value="UniProtKB-SubCell"/>
</dbReference>
<feature type="transmembrane region" description="Helical" evidence="3">
    <location>
        <begin position="165"/>
        <end position="187"/>
    </location>
</feature>
<proteinExistence type="inferred from homology"/>
<evidence type="ECO:0000256" key="2">
    <source>
        <dbReference type="PIRNR" id="PIRNR016661"/>
    </source>
</evidence>
<feature type="transmembrane region" description="Helical" evidence="3">
    <location>
        <begin position="106"/>
        <end position="123"/>
    </location>
</feature>
<dbReference type="RefSeq" id="WP_051486775.1">
    <property type="nucleotide sequence ID" value="NZ_KK069993.1"/>
</dbReference>
<dbReference type="HOGENOM" id="CLU_077931_2_0_11"/>
<name>Z9JU57_9MICO</name>
<keyword evidence="3" id="KW-0812">Transmembrane</keyword>
<keyword evidence="3" id="KW-1133">Transmembrane helix</keyword>
<dbReference type="Gene3D" id="1.10.1760.20">
    <property type="match status" value="1"/>
</dbReference>
<protein>
    <recommendedName>
        <fullName evidence="2">Biotin transporter</fullName>
    </recommendedName>
</protein>
<keyword evidence="2" id="KW-1003">Cell membrane</keyword>
<feature type="transmembrane region" description="Helical" evidence="3">
    <location>
        <begin position="62"/>
        <end position="86"/>
    </location>
</feature>
<dbReference type="Pfam" id="PF02632">
    <property type="entry name" value="BioY"/>
    <property type="match status" value="1"/>
</dbReference>
<dbReference type="AlphaFoldDB" id="Z9JU57"/>
<dbReference type="STRING" id="396014.BF93_17395"/>
<dbReference type="GO" id="GO:0015225">
    <property type="term" value="F:biotin transmembrane transporter activity"/>
    <property type="evidence" value="ECO:0007669"/>
    <property type="project" value="UniProtKB-UniRule"/>
</dbReference>
<accession>Z9JU57</accession>
<dbReference type="OrthoDB" id="1496139at2"/>
<dbReference type="PANTHER" id="PTHR34295">
    <property type="entry name" value="BIOTIN TRANSPORTER BIOY"/>
    <property type="match status" value="1"/>
</dbReference>
<keyword evidence="2 3" id="KW-0472">Membrane</keyword>
<feature type="transmembrane region" description="Helical" evidence="3">
    <location>
        <begin position="135"/>
        <end position="159"/>
    </location>
</feature>
<comment type="subcellular location">
    <subcellularLocation>
        <location evidence="2">Cell membrane</location>
        <topology evidence="2">Multi-pass membrane protein</topology>
    </subcellularLocation>
</comment>
<dbReference type="PIRSF" id="PIRSF016661">
    <property type="entry name" value="BioY"/>
    <property type="match status" value="1"/>
</dbReference>
<feature type="transmembrane region" description="Helical" evidence="3">
    <location>
        <begin position="30"/>
        <end position="50"/>
    </location>
</feature>
<organism evidence="4 5">
    <name type="scientific">Brachybacterium phenoliresistens</name>
    <dbReference type="NCBI Taxonomy" id="396014"/>
    <lineage>
        <taxon>Bacteria</taxon>
        <taxon>Bacillati</taxon>
        <taxon>Actinomycetota</taxon>
        <taxon>Actinomycetes</taxon>
        <taxon>Micrococcales</taxon>
        <taxon>Dermabacteraceae</taxon>
        <taxon>Brachybacterium</taxon>
    </lineage>
</organism>
<gene>
    <name evidence="4" type="ORF">BF93_17395</name>
</gene>
<dbReference type="EMBL" id="JDYK01000008">
    <property type="protein sequence ID" value="EWS81336.1"/>
    <property type="molecule type" value="Genomic_DNA"/>
</dbReference>
<comment type="similarity">
    <text evidence="1 2">Belongs to the BioY family.</text>
</comment>
<keyword evidence="2" id="KW-0813">Transport</keyword>
<dbReference type="PANTHER" id="PTHR34295:SF1">
    <property type="entry name" value="BIOTIN TRANSPORTER BIOY"/>
    <property type="match status" value="1"/>
</dbReference>
<evidence type="ECO:0000256" key="1">
    <source>
        <dbReference type="ARBA" id="ARBA00010692"/>
    </source>
</evidence>
<keyword evidence="5" id="KW-1185">Reference proteome</keyword>
<reference evidence="4 5" key="1">
    <citation type="submission" date="2014-02" db="EMBL/GenBank/DDBJ databases">
        <title>Genome sequence of Brachybacterium phenoliresistens strain W13A50.</title>
        <authorList>
            <person name="Wang X."/>
        </authorList>
    </citation>
    <scope>NUCLEOTIDE SEQUENCE [LARGE SCALE GENOMIC DNA]</scope>
    <source>
        <strain evidence="4 5">W13A50</strain>
    </source>
</reference>
<comment type="caution">
    <text evidence="4">The sequence shown here is derived from an EMBL/GenBank/DDBJ whole genome shotgun (WGS) entry which is preliminary data.</text>
</comment>
<dbReference type="PATRIC" id="fig|396014.3.peg.1821"/>
<sequence length="206" mass="20694">MSQHALARPALARPGAHLADALPGGLTRDVLLVLAGTALIVLAAPLTIPLPFTPVPIALSTFAVFAVGASLGPLRGVLSAALYLAIGVAGAPVFSGGQSGVGIPTFGYIIGFVIAAAVVGRLASHRADRHVPGTLALGALGTLAMYACGVPWLAVSLGIGLREAIMLGVVPFLLGDALKVLALAGLLPTAWKLVGALRPETAPERR</sequence>
<evidence type="ECO:0000256" key="3">
    <source>
        <dbReference type="SAM" id="Phobius"/>
    </source>
</evidence>
<evidence type="ECO:0000313" key="4">
    <source>
        <dbReference type="EMBL" id="EWS81336.1"/>
    </source>
</evidence>
<dbReference type="Proteomes" id="UP000023067">
    <property type="component" value="Unassembled WGS sequence"/>
</dbReference>
<evidence type="ECO:0000313" key="5">
    <source>
        <dbReference type="Proteomes" id="UP000023067"/>
    </source>
</evidence>
<dbReference type="InterPro" id="IPR003784">
    <property type="entry name" value="BioY"/>
</dbReference>
<dbReference type="eggNOG" id="COG1268">
    <property type="taxonomic scope" value="Bacteria"/>
</dbReference>